<reference evidence="3" key="1">
    <citation type="journal article" date="2020" name="Fungal Divers.">
        <title>Resolving the Mortierellaceae phylogeny through synthesis of multi-gene phylogenetics and phylogenomics.</title>
        <authorList>
            <person name="Vandepol N."/>
            <person name="Liber J."/>
            <person name="Desiro A."/>
            <person name="Na H."/>
            <person name="Kennedy M."/>
            <person name="Barry K."/>
            <person name="Grigoriev I.V."/>
            <person name="Miller A.N."/>
            <person name="O'Donnell K."/>
            <person name="Stajich J.E."/>
            <person name="Bonito G."/>
        </authorList>
    </citation>
    <scope>NUCLEOTIDE SEQUENCE</scope>
    <source>
        <strain evidence="3">NRRL 2769</strain>
    </source>
</reference>
<dbReference type="Gene3D" id="3.80.10.10">
    <property type="entry name" value="Ribonuclease Inhibitor"/>
    <property type="match status" value="1"/>
</dbReference>
<protein>
    <recommendedName>
        <fullName evidence="2">F-box domain-containing protein</fullName>
    </recommendedName>
</protein>
<dbReference type="Gene3D" id="1.20.1280.50">
    <property type="match status" value="1"/>
</dbReference>
<evidence type="ECO:0000313" key="3">
    <source>
        <dbReference type="EMBL" id="KAG0022140.1"/>
    </source>
</evidence>
<dbReference type="PANTHER" id="PTHR31639">
    <property type="entry name" value="F-BOX PROTEIN-LIKE"/>
    <property type="match status" value="1"/>
</dbReference>
<keyword evidence="4" id="KW-1185">Reference proteome</keyword>
<dbReference type="AlphaFoldDB" id="A0A9P6T417"/>
<evidence type="ECO:0000256" key="1">
    <source>
        <dbReference type="SAM" id="MobiDB-lite"/>
    </source>
</evidence>
<evidence type="ECO:0000313" key="4">
    <source>
        <dbReference type="Proteomes" id="UP000703661"/>
    </source>
</evidence>
<dbReference type="InterPro" id="IPR036047">
    <property type="entry name" value="F-box-like_dom_sf"/>
</dbReference>
<organism evidence="3 4">
    <name type="scientific">Entomortierella chlamydospora</name>
    <dbReference type="NCBI Taxonomy" id="101097"/>
    <lineage>
        <taxon>Eukaryota</taxon>
        <taxon>Fungi</taxon>
        <taxon>Fungi incertae sedis</taxon>
        <taxon>Mucoromycota</taxon>
        <taxon>Mortierellomycotina</taxon>
        <taxon>Mortierellomycetes</taxon>
        <taxon>Mortierellales</taxon>
        <taxon>Mortierellaceae</taxon>
        <taxon>Entomortierella</taxon>
    </lineage>
</organism>
<feature type="region of interest" description="Disordered" evidence="1">
    <location>
        <begin position="544"/>
        <end position="563"/>
    </location>
</feature>
<feature type="domain" description="F-box" evidence="2">
    <location>
        <begin position="16"/>
        <end position="52"/>
    </location>
</feature>
<gene>
    <name evidence="3" type="ORF">BGZ80_000953</name>
</gene>
<evidence type="ECO:0000259" key="2">
    <source>
        <dbReference type="Pfam" id="PF12937"/>
    </source>
</evidence>
<name>A0A9P6T417_9FUNG</name>
<dbReference type="EMBL" id="JAAAID010000121">
    <property type="protein sequence ID" value="KAG0022140.1"/>
    <property type="molecule type" value="Genomic_DNA"/>
</dbReference>
<dbReference type="SUPFAM" id="SSF81383">
    <property type="entry name" value="F-box domain"/>
    <property type="match status" value="1"/>
</dbReference>
<accession>A0A9P6T417</accession>
<proteinExistence type="predicted"/>
<dbReference type="Proteomes" id="UP000703661">
    <property type="component" value="Unassembled WGS sequence"/>
</dbReference>
<dbReference type="InterPro" id="IPR001810">
    <property type="entry name" value="F-box_dom"/>
</dbReference>
<sequence>MTPYERASSQALGIAEILHHISSYLENDDLITTIQVCKNWHTSLHSRLFRNIIVSYIPKDGSDIATVPPFSVIRANSHKIKSLTIIHRPPSRRFVEYLKLRDLSNLERFAWVRGGGGSGCHITRDHWRRVLDFLRANGSTLKEVNIEYYNLAEIAQLWKVLAQHCTSLQHLRIQRVVIQEGDHSWFWLSCRKLVSLEMDNVRFYWPNFPGLVKNFHAEANKLQEILDREEPKAISESPMGKAFEDLDDASGNNAEYFFPYMKRLHLYGNTYPGEVPDVMKECPKLESIRAATGIRIFHALESSWPNLHSISLPETFESDRNMARLITLLNPHIGPQDYQQLAVNKSRRSLKALRIPYTTFGTECWEVLQFHQHTETLEHLNIKGSTLRDDELISILRSCPRLKSLVAPILHVAYINEGQDQPWACLGLERLIMGVEFLPNPRRPAVSQREDDLQVVKKMQQDFLNQLCRLHRLKSLVIGDYINGDRPFMGLSLKLDDGLGQLDGLRDLEEVSFVGSKVAKQDVEWMAEHWKRLRRACKPSISMMPSDHRGLTLKGQQHIDHPD</sequence>
<dbReference type="InterPro" id="IPR032675">
    <property type="entry name" value="LRR_dom_sf"/>
</dbReference>
<dbReference type="SUPFAM" id="SSF52047">
    <property type="entry name" value="RNI-like"/>
    <property type="match status" value="1"/>
</dbReference>
<dbReference type="Pfam" id="PF12937">
    <property type="entry name" value="F-box-like"/>
    <property type="match status" value="1"/>
</dbReference>
<comment type="caution">
    <text evidence="3">The sequence shown here is derived from an EMBL/GenBank/DDBJ whole genome shotgun (WGS) entry which is preliminary data.</text>
</comment>
<dbReference type="PANTHER" id="PTHR31639:SF285">
    <property type="entry name" value="OS01G0730200 PROTEIN"/>
    <property type="match status" value="1"/>
</dbReference>
<dbReference type="CDD" id="cd09917">
    <property type="entry name" value="F-box_SF"/>
    <property type="match status" value="1"/>
</dbReference>